<keyword evidence="3" id="KW-1185">Reference proteome</keyword>
<gene>
    <name evidence="2" type="ORF">I9W95_15320</name>
</gene>
<evidence type="ECO:0000313" key="3">
    <source>
        <dbReference type="Proteomes" id="UP000714380"/>
    </source>
</evidence>
<dbReference type="EMBL" id="JAEDAH010000097">
    <property type="protein sequence ID" value="MCA6064977.1"/>
    <property type="molecule type" value="Genomic_DNA"/>
</dbReference>
<organism evidence="2 3">
    <name type="scientific">Thalassolituus marinus</name>
    <dbReference type="NCBI Taxonomy" id="671053"/>
    <lineage>
        <taxon>Bacteria</taxon>
        <taxon>Pseudomonadati</taxon>
        <taxon>Pseudomonadota</taxon>
        <taxon>Gammaproteobacteria</taxon>
        <taxon>Oceanospirillales</taxon>
        <taxon>Oceanospirillaceae</taxon>
        <taxon>Thalassolituus</taxon>
    </lineage>
</organism>
<accession>A0ABS7ZTR8</accession>
<dbReference type="RefSeq" id="WP_225676472.1">
    <property type="nucleotide sequence ID" value="NZ_JAEDAH010000097.1"/>
</dbReference>
<feature type="signal peptide" evidence="1">
    <location>
        <begin position="1"/>
        <end position="17"/>
    </location>
</feature>
<proteinExistence type="predicted"/>
<name>A0ABS7ZTR8_9GAMM</name>
<evidence type="ECO:0000256" key="1">
    <source>
        <dbReference type="SAM" id="SignalP"/>
    </source>
</evidence>
<sequence length="95" mass="11084">MRTFILLLIFTPLLAQAEDICRDKDAKAAGDEKALSYFRQKGEIFHPARVQKVHHPSRFKEVASYVRYGDKHYTIFTLVNTDCVAHFRKRTRQGD</sequence>
<protein>
    <recommendedName>
        <fullName evidence="4">DUF4258 domain-containing protein</fullName>
    </recommendedName>
</protein>
<evidence type="ECO:0008006" key="4">
    <source>
        <dbReference type="Google" id="ProtNLM"/>
    </source>
</evidence>
<keyword evidence="1" id="KW-0732">Signal</keyword>
<evidence type="ECO:0000313" key="2">
    <source>
        <dbReference type="EMBL" id="MCA6064977.1"/>
    </source>
</evidence>
<feature type="chain" id="PRO_5046819071" description="DUF4258 domain-containing protein" evidence="1">
    <location>
        <begin position="18"/>
        <end position="95"/>
    </location>
</feature>
<comment type="caution">
    <text evidence="2">The sequence shown here is derived from an EMBL/GenBank/DDBJ whole genome shotgun (WGS) entry which is preliminary data.</text>
</comment>
<dbReference type="Proteomes" id="UP000714380">
    <property type="component" value="Unassembled WGS sequence"/>
</dbReference>
<reference evidence="2 3" key="1">
    <citation type="submission" date="2020-12" db="EMBL/GenBank/DDBJ databases">
        <title>Novel Thalassolituus-related marine hydrocarbonoclastic bacteria mediated algae-derived hydrocarbons mineralization in twilight zone of the northern South China Sea.</title>
        <authorList>
            <person name="Dong C."/>
        </authorList>
    </citation>
    <scope>NUCLEOTIDE SEQUENCE [LARGE SCALE GENOMIC DNA]</scope>
    <source>
        <strain evidence="2 3">IMCC1826</strain>
    </source>
</reference>